<gene>
    <name evidence="16" type="ORF">DILT_LOCUS4212</name>
</gene>
<keyword evidence="17" id="KW-1185">Reference proteome</keyword>
<comment type="pathway">
    <text evidence="3 12">Protein modification; protein glycosylation.</text>
</comment>
<evidence type="ECO:0000313" key="16">
    <source>
        <dbReference type="EMBL" id="VDK88471.1"/>
    </source>
</evidence>
<name>A0A3P6VDF8_DIBLA</name>
<evidence type="ECO:0000256" key="6">
    <source>
        <dbReference type="ARBA" id="ARBA00022692"/>
    </source>
</evidence>
<dbReference type="GO" id="GO:0006487">
    <property type="term" value="P:protein N-linked glycosylation"/>
    <property type="evidence" value="ECO:0007669"/>
    <property type="project" value="UniProtKB-UniRule"/>
</dbReference>
<comment type="similarity">
    <text evidence="4 12">Belongs to the SWP1 family.</text>
</comment>
<evidence type="ECO:0000259" key="14">
    <source>
        <dbReference type="Pfam" id="PF23860"/>
    </source>
</evidence>
<evidence type="ECO:0000256" key="1">
    <source>
        <dbReference type="ARBA" id="ARBA00002791"/>
    </source>
</evidence>
<feature type="domain" description="Ribophorin II N-terminal" evidence="13">
    <location>
        <begin position="35"/>
        <end position="271"/>
    </location>
</feature>
<evidence type="ECO:0000256" key="9">
    <source>
        <dbReference type="ARBA" id="ARBA00022989"/>
    </source>
</evidence>
<comment type="function">
    <text evidence="1 12">Subunit of the oligosaccharyl transferase (OST) complex that catalyzes the initial transfer of a defined glycan (Glc(3)Man(9)GlcNAc(2) in eukaryotes) from the lipid carrier dolichol-pyrophosphate to an asparagine residue within an Asn-X-Ser/Thr consensus motif in nascent polypeptide chains, the first step in protein N-glycosylation. N-glycosylation occurs cotranslationally and the complex associates with the Sec61 complex at the channel-forming translocon complex that mediates protein translocation across the endoplasmic reticulum (ER). All subunits are required for a maximal enzyme activity.</text>
</comment>
<dbReference type="AlphaFoldDB" id="A0A3P6VDF8"/>
<dbReference type="OrthoDB" id="432292at2759"/>
<feature type="chain" id="PRO_5019611070" description="Dolichyl-diphosphooligosaccharide--protein glycosyltransferase subunit 2" evidence="12">
    <location>
        <begin position="19"/>
        <end position="665"/>
    </location>
</feature>
<dbReference type="PANTHER" id="PTHR12640">
    <property type="entry name" value="RIBOPHORIN II"/>
    <property type="match status" value="1"/>
</dbReference>
<feature type="signal peptide" evidence="12">
    <location>
        <begin position="1"/>
        <end position="18"/>
    </location>
</feature>
<keyword evidence="7 12" id="KW-0732">Signal</keyword>
<feature type="domain" description="Ribophorin II C-terminal" evidence="15">
    <location>
        <begin position="610"/>
        <end position="653"/>
    </location>
</feature>
<evidence type="ECO:0000256" key="10">
    <source>
        <dbReference type="ARBA" id="ARBA00023136"/>
    </source>
</evidence>
<dbReference type="GO" id="GO:0008250">
    <property type="term" value="C:oligosaccharyltransferase complex"/>
    <property type="evidence" value="ECO:0007669"/>
    <property type="project" value="UniProtKB-UniRule"/>
</dbReference>
<evidence type="ECO:0000256" key="4">
    <source>
        <dbReference type="ARBA" id="ARBA00009038"/>
    </source>
</evidence>
<dbReference type="InterPro" id="IPR055374">
    <property type="entry name" value="Ribophorin_II_3rd"/>
</dbReference>
<evidence type="ECO:0000256" key="3">
    <source>
        <dbReference type="ARBA" id="ARBA00004922"/>
    </source>
</evidence>
<dbReference type="Pfam" id="PF23860">
    <property type="entry name" value="Ribophorin_II_3rd"/>
    <property type="match status" value="1"/>
</dbReference>
<keyword evidence="6" id="KW-0812">Transmembrane</keyword>
<evidence type="ECO:0000259" key="15">
    <source>
        <dbReference type="Pfam" id="PF25147"/>
    </source>
</evidence>
<comment type="subunit">
    <text evidence="11">Component of the oligosaccharyltransferase (OST) complex. OST exists in two different complex forms which contain common core subunits RPN1, RPN2, OST48, OST4, DAD1 and TMEM258, either STT3A or STT3B as catalytic subunits, and form-specific accessory subunits. STT3A complex assembly occurs through the formation of 3 subcomplexes. Subcomplex 1 contains RPN1 and TMEM258, subcomplex 2 contains the STT3A-specific subunits STT3A, DC2/OSTC, and KCP2 as well as the core subunit OST4, and subcomplex 3 contains RPN2, DAD1, and OST48. The STT3A complex can form stable complexes with the Sec61 complex or with both the Sec61 and TRAP complexes. Interacts with DDI2. Interacts with TMEM35A/NACHO.</text>
</comment>
<evidence type="ECO:0000256" key="5">
    <source>
        <dbReference type="ARBA" id="ARBA00017612"/>
    </source>
</evidence>
<dbReference type="Proteomes" id="UP000281553">
    <property type="component" value="Unassembled WGS sequence"/>
</dbReference>
<dbReference type="InterPro" id="IPR056790">
    <property type="entry name" value="Ribophorin_II_C"/>
</dbReference>
<dbReference type="Pfam" id="PF05817">
    <property type="entry name" value="Ribophorin_II"/>
    <property type="match status" value="1"/>
</dbReference>
<evidence type="ECO:0000259" key="13">
    <source>
        <dbReference type="Pfam" id="PF05817"/>
    </source>
</evidence>
<dbReference type="Pfam" id="PF25147">
    <property type="entry name" value="Ribophorin_II_C"/>
    <property type="match status" value="1"/>
</dbReference>
<dbReference type="UniPathway" id="UPA00378"/>
<keyword evidence="10" id="KW-0472">Membrane</keyword>
<dbReference type="PANTHER" id="PTHR12640:SF0">
    <property type="entry name" value="DOLICHYL-DIPHOSPHOOLIGOSACCHARIDE--PROTEIN GLYCOSYLTRANSFERASE SUBUNIT 2"/>
    <property type="match status" value="1"/>
</dbReference>
<evidence type="ECO:0000256" key="11">
    <source>
        <dbReference type="ARBA" id="ARBA00046750"/>
    </source>
</evidence>
<evidence type="ECO:0000313" key="17">
    <source>
        <dbReference type="Proteomes" id="UP000281553"/>
    </source>
</evidence>
<comment type="subcellular location">
    <subcellularLocation>
        <location evidence="2 12">Endoplasmic reticulum membrane</location>
        <topology evidence="2 12">Multi-pass membrane protein</topology>
    </subcellularLocation>
</comment>
<proteinExistence type="inferred from homology"/>
<dbReference type="InterPro" id="IPR055373">
    <property type="entry name" value="Ribophorin_II_N"/>
</dbReference>
<accession>A0A3P6VDF8</accession>
<evidence type="ECO:0000256" key="12">
    <source>
        <dbReference type="RuleBase" id="RU366029"/>
    </source>
</evidence>
<keyword evidence="9" id="KW-1133">Transmembrane helix</keyword>
<feature type="domain" description="Ribophorin II third" evidence="14">
    <location>
        <begin position="456"/>
        <end position="557"/>
    </location>
</feature>
<dbReference type="EMBL" id="UYRU01045050">
    <property type="protein sequence ID" value="VDK88471.1"/>
    <property type="molecule type" value="Genomic_DNA"/>
</dbReference>
<keyword evidence="8 12" id="KW-0256">Endoplasmic reticulum</keyword>
<reference evidence="16 17" key="1">
    <citation type="submission" date="2018-11" db="EMBL/GenBank/DDBJ databases">
        <authorList>
            <consortium name="Pathogen Informatics"/>
        </authorList>
    </citation>
    <scope>NUCLEOTIDE SEQUENCE [LARGE SCALE GENOMIC DNA]</scope>
</reference>
<protein>
    <recommendedName>
        <fullName evidence="5 12">Dolichyl-diphosphooligosaccharide--protein glycosyltransferase subunit 2</fullName>
    </recommendedName>
    <alternativeName>
        <fullName evidence="12">Ribophorin-2</fullName>
    </alternativeName>
</protein>
<evidence type="ECO:0000256" key="8">
    <source>
        <dbReference type="ARBA" id="ARBA00022824"/>
    </source>
</evidence>
<sequence>MATCEVVFNLLTFALVSGLALTATGQQSALPIGHLTAADKEHIKHVLTDSLVDVKSAHFAALGYQSLGEKFDAVAKVCPLFQASAKSEDIEVLYHAVSGASLLGANVCKVQVSNFGQFMKKQLASPLTSDQLLQLVSTARILNETVDSSVVYTLVQQLRKKDSSALNLANLLQIVSSLKLEKSKFETVLPDVKALLDQADEADGIYLYYDKGVYTTALAIDSIFKVAAAVGKAPVISEQQVIKFANFLYSKRRTQQPRAAAFLLVAMRTLSSNAFMVPIVVTGASAHERAAVSGLTISSKRQVSLRLANLLGETQLTDAKKIDLTAAGLHRLPSSASTDSTLLGPASRGAFKASTECRIIPSRASAALSLQKIKCRWFLCPANAEDEAPRQSLVNRVHRVLVWNFFLLIPVRVLYKVRVTSPQLSLATGDSSRAKVDIPVTVDKKLTAPAEVAGPAGSVRVQRNDQLHLTFSLSDSVSGSPVNPHQVFIQLMHEKTRQSITYICEKTSSVGAYSFKLIPDNLASDFDHLYGVYSMDLLIGDALLTNSLTWRIADLDIHLPIDDSSLRGLGEPDIAQQSVASVASRKRSELNPLIGRGPSKAKPELEHTFRIFALYLWYWVELNMFTTLRYLFLIGTVTFFAGNRLLRHLSSVRKGDAASGSKSGN</sequence>
<evidence type="ECO:0000256" key="7">
    <source>
        <dbReference type="ARBA" id="ARBA00022729"/>
    </source>
</evidence>
<dbReference type="InterPro" id="IPR008814">
    <property type="entry name" value="Swp1"/>
</dbReference>
<evidence type="ECO:0000256" key="2">
    <source>
        <dbReference type="ARBA" id="ARBA00004477"/>
    </source>
</evidence>
<organism evidence="16 17">
    <name type="scientific">Dibothriocephalus latus</name>
    <name type="common">Fish tapeworm</name>
    <name type="synonym">Diphyllobothrium latum</name>
    <dbReference type="NCBI Taxonomy" id="60516"/>
    <lineage>
        <taxon>Eukaryota</taxon>
        <taxon>Metazoa</taxon>
        <taxon>Spiralia</taxon>
        <taxon>Lophotrochozoa</taxon>
        <taxon>Platyhelminthes</taxon>
        <taxon>Cestoda</taxon>
        <taxon>Eucestoda</taxon>
        <taxon>Diphyllobothriidea</taxon>
        <taxon>Diphyllobothriidae</taxon>
        <taxon>Dibothriocephalus</taxon>
    </lineage>
</organism>